<dbReference type="Pfam" id="PF20463">
    <property type="entry name" value="PDH_C"/>
    <property type="match status" value="1"/>
</dbReference>
<dbReference type="PROSITE" id="PS51176">
    <property type="entry name" value="PDH_ADH"/>
    <property type="match status" value="1"/>
</dbReference>
<accession>A0AAU0FA71</accession>
<dbReference type="NCBIfam" id="NF006307">
    <property type="entry name" value="PRK08507.1"/>
    <property type="match status" value="1"/>
</dbReference>
<dbReference type="InterPro" id="IPR036291">
    <property type="entry name" value="NAD(P)-bd_dom_sf"/>
</dbReference>
<sequence length="298" mass="33262">MQRGCNFFIHQKNTVKEMKIAVIGIGLIGGSMMLKLKGKNFISKAIGIDKNDHHLKEALDLKIIDEKADLEEGIQNADLVIVATPVSATKTLLPKVLDNISSHQTVMDVGSTKQEIAEAVKEHPNRHRYVAFHPMWGTENSGPSAAKVDSFSGKAAVICDAHLSDNDALKTVEDIANQLEMNLLYMTSEAHDIHTAYISHISHITSYALANTVLEKEREEDTIFQLASSGFSSTVRLAKSHPEMWVPIFKQNKENVLDVLNEHISQLRKFKAALEKENYDLLEELIRNANKIRGILDQ</sequence>
<dbReference type="Proteomes" id="UP001432059">
    <property type="component" value="Chromosome"/>
</dbReference>
<dbReference type="InterPro" id="IPR050812">
    <property type="entry name" value="Preph/Arog_dehydrog"/>
</dbReference>
<protein>
    <submittedName>
        <fullName evidence="3">Prephenate dehydrogenase</fullName>
    </submittedName>
</protein>
<keyword evidence="4" id="KW-1185">Reference proteome</keyword>
<dbReference type="Gene3D" id="3.40.50.720">
    <property type="entry name" value="NAD(P)-binding Rossmann-like Domain"/>
    <property type="match status" value="1"/>
</dbReference>
<evidence type="ECO:0000313" key="3">
    <source>
        <dbReference type="EMBL" id="WOC52948.1"/>
    </source>
</evidence>
<dbReference type="InterPro" id="IPR046826">
    <property type="entry name" value="PDH_N"/>
</dbReference>
<proteinExistence type="predicted"/>
<dbReference type="AlphaFoldDB" id="A0AAU0FA71"/>
<evidence type="ECO:0000256" key="1">
    <source>
        <dbReference type="ARBA" id="ARBA00023002"/>
    </source>
</evidence>
<dbReference type="SUPFAM" id="SSF48179">
    <property type="entry name" value="6-phosphogluconate dehydrogenase C-terminal domain-like"/>
    <property type="match status" value="1"/>
</dbReference>
<dbReference type="GO" id="GO:0008977">
    <property type="term" value="F:prephenate dehydrogenase (NAD+) activity"/>
    <property type="evidence" value="ECO:0007669"/>
    <property type="project" value="InterPro"/>
</dbReference>
<dbReference type="Gene3D" id="1.10.3660.10">
    <property type="entry name" value="6-phosphogluconate dehydrogenase C-terminal like domain"/>
    <property type="match status" value="1"/>
</dbReference>
<evidence type="ECO:0000259" key="2">
    <source>
        <dbReference type="PROSITE" id="PS51176"/>
    </source>
</evidence>
<reference evidence="3" key="1">
    <citation type="submission" date="2023-10" db="EMBL/GenBank/DDBJ databases">
        <title>Characterization and whole genome sequencing of a novel strain of Bergeyella porcorum QD2021 isolated from pig.</title>
        <authorList>
            <person name="Liu G."/>
            <person name="Chen C."/>
            <person name="Han X."/>
        </authorList>
    </citation>
    <scope>NUCLEOTIDE SEQUENCE</scope>
    <source>
        <strain evidence="3">QD2021</strain>
    </source>
</reference>
<name>A0AAU0FA71_9FLAO</name>
<dbReference type="EMBL" id="CP136426">
    <property type="protein sequence ID" value="WOC52948.1"/>
    <property type="molecule type" value="Genomic_DNA"/>
</dbReference>
<keyword evidence="1" id="KW-0560">Oxidoreductase</keyword>
<organism evidence="3 4">
    <name type="scientific">Bergeyella porcorum</name>
    <dbReference type="NCBI Taxonomy" id="1735111"/>
    <lineage>
        <taxon>Bacteria</taxon>
        <taxon>Pseudomonadati</taxon>
        <taxon>Bacteroidota</taxon>
        <taxon>Flavobacteriia</taxon>
        <taxon>Flavobacteriales</taxon>
        <taxon>Weeksellaceae</taxon>
        <taxon>Bergeyella</taxon>
    </lineage>
</organism>
<dbReference type="GO" id="GO:0070403">
    <property type="term" value="F:NAD+ binding"/>
    <property type="evidence" value="ECO:0007669"/>
    <property type="project" value="InterPro"/>
</dbReference>
<dbReference type="InterPro" id="IPR008927">
    <property type="entry name" value="6-PGluconate_DH-like_C_sf"/>
</dbReference>
<evidence type="ECO:0000313" key="4">
    <source>
        <dbReference type="Proteomes" id="UP001432059"/>
    </source>
</evidence>
<dbReference type="PANTHER" id="PTHR21363:SF0">
    <property type="entry name" value="PREPHENATE DEHYDROGENASE [NADP(+)]"/>
    <property type="match status" value="1"/>
</dbReference>
<dbReference type="GO" id="GO:0004665">
    <property type="term" value="F:prephenate dehydrogenase (NADP+) activity"/>
    <property type="evidence" value="ECO:0007669"/>
    <property type="project" value="InterPro"/>
</dbReference>
<dbReference type="Pfam" id="PF02153">
    <property type="entry name" value="PDH_N"/>
    <property type="match status" value="1"/>
</dbReference>
<dbReference type="InterPro" id="IPR046825">
    <property type="entry name" value="PDH_C"/>
</dbReference>
<dbReference type="SUPFAM" id="SSF51735">
    <property type="entry name" value="NAD(P)-binding Rossmann-fold domains"/>
    <property type="match status" value="1"/>
</dbReference>
<dbReference type="GO" id="GO:0006571">
    <property type="term" value="P:tyrosine biosynthetic process"/>
    <property type="evidence" value="ECO:0007669"/>
    <property type="project" value="InterPro"/>
</dbReference>
<gene>
    <name evidence="3" type="primary">tyrA2</name>
    <name evidence="3" type="ORF">BPO_2301</name>
</gene>
<dbReference type="KEGG" id="bpor:BPO_2301"/>
<dbReference type="FunFam" id="3.40.50.720:FF:000208">
    <property type="entry name" value="Prephenate dehydrogenase"/>
    <property type="match status" value="1"/>
</dbReference>
<dbReference type="PANTHER" id="PTHR21363">
    <property type="entry name" value="PREPHENATE DEHYDROGENASE"/>
    <property type="match status" value="1"/>
</dbReference>
<feature type="domain" description="Prephenate/arogenate dehydrogenase" evidence="2">
    <location>
        <begin position="18"/>
        <end position="298"/>
    </location>
</feature>
<dbReference type="InterPro" id="IPR003099">
    <property type="entry name" value="Prephen_DH"/>
</dbReference>